<dbReference type="Proteomes" id="UP000638560">
    <property type="component" value="Unassembled WGS sequence"/>
</dbReference>
<proteinExistence type="predicted"/>
<comment type="caution">
    <text evidence="1">The sequence shown here is derived from an EMBL/GenBank/DDBJ whole genome shotgun (WGS) entry which is preliminary data.</text>
</comment>
<dbReference type="RefSeq" id="WP_196202218.1">
    <property type="nucleotide sequence ID" value="NZ_JADPUN010000165.1"/>
</dbReference>
<sequence length="124" mass="13215">MWTFRSRQKASTLPVALPLLAVRYAPVLGAGRTAPAGKPFLIPIRVEHQPGSTGGSVSKLTVQVSYDDGTTWRTAPIKLDGGSWVAAVTHPADAGHVSLRAIVADSLGSQVEQTIIRAYLLRSR</sequence>
<evidence type="ECO:0000313" key="2">
    <source>
        <dbReference type="Proteomes" id="UP000638560"/>
    </source>
</evidence>
<reference evidence="1 2" key="1">
    <citation type="submission" date="2020-11" db="EMBL/GenBank/DDBJ databases">
        <title>A novel isolate from a Black sea contaminated sediment with potential to produce alkanes: Plantactinospora alkalitolerans sp. nov.</title>
        <authorList>
            <person name="Carro L."/>
            <person name="Veyisoglu A."/>
            <person name="Guven K."/>
            <person name="Schumann P."/>
            <person name="Klenk H.-P."/>
            <person name="Sahin N."/>
        </authorList>
    </citation>
    <scope>NUCLEOTIDE SEQUENCE [LARGE SCALE GENOMIC DNA]</scope>
    <source>
        <strain evidence="1 2">S1510</strain>
    </source>
</reference>
<name>A0ABS0GWR2_9ACTN</name>
<evidence type="ECO:0000313" key="1">
    <source>
        <dbReference type="EMBL" id="MBF9130653.1"/>
    </source>
</evidence>
<accession>A0ABS0GWR2</accession>
<protein>
    <submittedName>
        <fullName evidence="1">Uncharacterized protein</fullName>
    </submittedName>
</protein>
<organism evidence="1 2">
    <name type="scientific">Plantactinospora alkalitolerans</name>
    <dbReference type="NCBI Taxonomy" id="2789879"/>
    <lineage>
        <taxon>Bacteria</taxon>
        <taxon>Bacillati</taxon>
        <taxon>Actinomycetota</taxon>
        <taxon>Actinomycetes</taxon>
        <taxon>Micromonosporales</taxon>
        <taxon>Micromonosporaceae</taxon>
        <taxon>Plantactinospora</taxon>
    </lineage>
</organism>
<gene>
    <name evidence="1" type="ORF">I0C86_17055</name>
</gene>
<dbReference type="EMBL" id="JADPUN010000165">
    <property type="protein sequence ID" value="MBF9130653.1"/>
    <property type="molecule type" value="Genomic_DNA"/>
</dbReference>
<keyword evidence="2" id="KW-1185">Reference proteome</keyword>